<evidence type="ECO:0000313" key="4">
    <source>
        <dbReference type="Proteomes" id="UP001260872"/>
    </source>
</evidence>
<dbReference type="PANTHER" id="PTHR43003:SF6">
    <property type="entry name" value="DNA GLYCOSYLASE"/>
    <property type="match status" value="1"/>
</dbReference>
<dbReference type="SUPFAM" id="SSF48150">
    <property type="entry name" value="DNA-glycosylase"/>
    <property type="match status" value="1"/>
</dbReference>
<gene>
    <name evidence="3" type="ORF">RH857_03615</name>
</gene>
<dbReference type="EMBL" id="JAVKGT010000006">
    <property type="protein sequence ID" value="MDR5711229.1"/>
    <property type="molecule type" value="Genomic_DNA"/>
</dbReference>
<dbReference type="PANTHER" id="PTHR43003">
    <property type="entry name" value="DNA-3-METHYLADENINE GLYCOSYLASE"/>
    <property type="match status" value="1"/>
</dbReference>
<comment type="caution">
    <text evidence="3">The sequence shown here is derived from an EMBL/GenBank/DDBJ whole genome shotgun (WGS) entry which is preliminary data.</text>
</comment>
<sequence length="352" mass="38549">MTLAPTAVHDETVVDLGSPYDLPRSLGVLQRGHADPSIRIDPGEFLGGARGTPGAGAWLCLRIYTMEDATSPPSELGQATLRLDQLDPSQVRVRVAASSESAAQAAMHRSAGILGCEDDWQDLEFLLDALGDRISLTLAQVRRRHPGVRLPATGALFDELVTATLEQKVTHDQARYAWRNLLRRHGDRPPGTAALTAPEWMRLPLTASQLRAVPSWEWHRLWVQPPLSATVQRMAARAAAVHRLGLSTPVDTFDVQELADQLTAIPGIGVWTVAEALQRSHGAADLPAVGDYHLSAFVGEALTGRRTDDDGMLALLEPFRPHRQRIVRLLKLSGFQHQRMGPKLAPEDHRGR</sequence>
<dbReference type="RefSeq" id="WP_310536614.1">
    <property type="nucleotide sequence ID" value="NZ_BAAAOC010000092.1"/>
</dbReference>
<keyword evidence="2" id="KW-0234">DNA repair</keyword>
<evidence type="ECO:0000313" key="3">
    <source>
        <dbReference type="EMBL" id="MDR5711229.1"/>
    </source>
</evidence>
<evidence type="ECO:0000256" key="1">
    <source>
        <dbReference type="ARBA" id="ARBA00022763"/>
    </source>
</evidence>
<dbReference type="Gene3D" id="1.10.340.30">
    <property type="entry name" value="Hypothetical protein, domain 2"/>
    <property type="match status" value="1"/>
</dbReference>
<reference evidence="4" key="1">
    <citation type="submission" date="2023-07" db="EMBL/GenBank/DDBJ databases">
        <title>Description of three actinobacteria isolated from air of manufacturing shop in a pharmaceutical factory.</title>
        <authorList>
            <person name="Zhang D.-F."/>
        </authorList>
    </citation>
    <scope>NUCLEOTIDE SEQUENCE [LARGE SCALE GENOMIC DNA]</scope>
    <source>
        <strain evidence="4">CCTCC AB 207010</strain>
    </source>
</reference>
<keyword evidence="4" id="KW-1185">Reference proteome</keyword>
<protein>
    <submittedName>
        <fullName evidence="3">3-methyladenine DNA glycosylase</fullName>
    </submittedName>
</protein>
<evidence type="ECO:0000256" key="2">
    <source>
        <dbReference type="ARBA" id="ARBA00023204"/>
    </source>
</evidence>
<name>A0ABU1FRI4_9MICC</name>
<dbReference type="Proteomes" id="UP001260872">
    <property type="component" value="Unassembled WGS sequence"/>
</dbReference>
<keyword evidence="1" id="KW-0227">DNA damage</keyword>
<dbReference type="InterPro" id="IPR011257">
    <property type="entry name" value="DNA_glycosylase"/>
</dbReference>
<dbReference type="InterPro" id="IPR051912">
    <property type="entry name" value="Alkylbase_DNA_Glycosylase/TA"/>
</dbReference>
<proteinExistence type="predicted"/>
<accession>A0ABU1FRI4</accession>
<organism evidence="3 4">
    <name type="scientific">Nesterenkonia flava</name>
    <dbReference type="NCBI Taxonomy" id="469799"/>
    <lineage>
        <taxon>Bacteria</taxon>
        <taxon>Bacillati</taxon>
        <taxon>Actinomycetota</taxon>
        <taxon>Actinomycetes</taxon>
        <taxon>Micrococcales</taxon>
        <taxon>Micrococcaceae</taxon>
        <taxon>Nesterenkonia</taxon>
    </lineage>
</organism>